<dbReference type="InterPro" id="IPR008564">
    <property type="entry name" value="TVP23-like"/>
</dbReference>
<feature type="non-terminal residue" evidence="7">
    <location>
        <position position="182"/>
    </location>
</feature>
<evidence type="ECO:0000256" key="1">
    <source>
        <dbReference type="ARBA" id="ARBA00004141"/>
    </source>
</evidence>
<comment type="subcellular location">
    <subcellularLocation>
        <location evidence="1 6">Membrane</location>
        <topology evidence="1 6">Multi-pass membrane protein</topology>
    </subcellularLocation>
</comment>
<keyword evidence="4 6" id="KW-1133">Transmembrane helix</keyword>
<organism evidence="7 8">
    <name type="scientific">Mesorhabditis spiculigera</name>
    <dbReference type="NCBI Taxonomy" id="96644"/>
    <lineage>
        <taxon>Eukaryota</taxon>
        <taxon>Metazoa</taxon>
        <taxon>Ecdysozoa</taxon>
        <taxon>Nematoda</taxon>
        <taxon>Chromadorea</taxon>
        <taxon>Rhabditida</taxon>
        <taxon>Rhabditina</taxon>
        <taxon>Rhabditomorpha</taxon>
        <taxon>Rhabditoidea</taxon>
        <taxon>Rhabditidae</taxon>
        <taxon>Mesorhabditinae</taxon>
        <taxon>Mesorhabditis</taxon>
    </lineage>
</organism>
<comment type="similarity">
    <text evidence="2 6">Belongs to the TVP23 family.</text>
</comment>
<evidence type="ECO:0000256" key="6">
    <source>
        <dbReference type="RuleBase" id="RU361206"/>
    </source>
</evidence>
<dbReference type="AlphaFoldDB" id="A0AA36G6S2"/>
<dbReference type="PANTHER" id="PTHR13019:SF25">
    <property type="entry name" value="GOLGI APPARATUS MEMBRANE PROTEIN TVP23 HOMOLOG"/>
    <property type="match status" value="1"/>
</dbReference>
<dbReference type="Proteomes" id="UP001177023">
    <property type="component" value="Unassembled WGS sequence"/>
</dbReference>
<comment type="caution">
    <text evidence="7">The sequence shown here is derived from an EMBL/GenBank/DDBJ whole genome shotgun (WGS) entry which is preliminary data.</text>
</comment>
<gene>
    <name evidence="7" type="ORF">MSPICULIGERA_LOCUS19594</name>
</gene>
<evidence type="ECO:0000256" key="3">
    <source>
        <dbReference type="ARBA" id="ARBA00022692"/>
    </source>
</evidence>
<feature type="transmembrane region" description="Helical" evidence="6">
    <location>
        <begin position="123"/>
        <end position="142"/>
    </location>
</feature>
<keyword evidence="5 6" id="KW-0472">Membrane</keyword>
<dbReference type="GO" id="GO:0016192">
    <property type="term" value="P:vesicle-mediated transport"/>
    <property type="evidence" value="ECO:0007669"/>
    <property type="project" value="TreeGrafter"/>
</dbReference>
<keyword evidence="3 6" id="KW-0812">Transmembrane</keyword>
<dbReference type="GO" id="GO:0009306">
    <property type="term" value="P:protein secretion"/>
    <property type="evidence" value="ECO:0007669"/>
    <property type="project" value="TreeGrafter"/>
</dbReference>
<keyword evidence="8" id="KW-1185">Reference proteome</keyword>
<evidence type="ECO:0000313" key="8">
    <source>
        <dbReference type="Proteomes" id="UP001177023"/>
    </source>
</evidence>
<evidence type="ECO:0000256" key="4">
    <source>
        <dbReference type="ARBA" id="ARBA00022989"/>
    </source>
</evidence>
<evidence type="ECO:0000313" key="7">
    <source>
        <dbReference type="EMBL" id="CAJ0581434.1"/>
    </source>
</evidence>
<feature type="transmembrane region" description="Helical" evidence="6">
    <location>
        <begin position="45"/>
        <end position="75"/>
    </location>
</feature>
<dbReference type="GO" id="GO:0000139">
    <property type="term" value="C:Golgi membrane"/>
    <property type="evidence" value="ECO:0007669"/>
    <property type="project" value="TreeGrafter"/>
</dbReference>
<sequence length="182" mass="20705">MATSFDSGLNLGASSSTTQAQGFSFRLFRHPAVAISHVAFRSSAILFYIFCGVFTSDFIVQFLILLTLLSMDFWTVKNVTGRLMDPTLYPALDRNFFWLALLAAPLVWGFFVTVDFMTFKWEWMIVSLLGFAMTGANLYGYLRCRWADTNQMTNAFSKWAFLNMLRRQATPPATQQPTQLNV</sequence>
<dbReference type="EMBL" id="CATQJA010002663">
    <property type="protein sequence ID" value="CAJ0581434.1"/>
    <property type="molecule type" value="Genomic_DNA"/>
</dbReference>
<name>A0AA36G6S2_9BILA</name>
<evidence type="ECO:0000256" key="5">
    <source>
        <dbReference type="ARBA" id="ARBA00023136"/>
    </source>
</evidence>
<feature type="transmembrane region" description="Helical" evidence="6">
    <location>
        <begin position="96"/>
        <end position="117"/>
    </location>
</feature>
<accession>A0AA36G6S2</accession>
<dbReference type="Pfam" id="PF05832">
    <property type="entry name" value="DUF846"/>
    <property type="match status" value="2"/>
</dbReference>
<evidence type="ECO:0000256" key="2">
    <source>
        <dbReference type="ARBA" id="ARBA00005467"/>
    </source>
</evidence>
<dbReference type="PANTHER" id="PTHR13019">
    <property type="entry name" value="GOLGI APPARATUS MEMBRANE PROTEIN TVP23"/>
    <property type="match status" value="1"/>
</dbReference>
<reference evidence="7" key="1">
    <citation type="submission" date="2023-06" db="EMBL/GenBank/DDBJ databases">
        <authorList>
            <person name="Delattre M."/>
        </authorList>
    </citation>
    <scope>NUCLEOTIDE SEQUENCE</scope>
    <source>
        <strain evidence="7">AF72</strain>
    </source>
</reference>
<protein>
    <recommendedName>
        <fullName evidence="6">Golgi apparatus membrane protein TVP23 homolog</fullName>
    </recommendedName>
</protein>
<proteinExistence type="inferred from homology"/>